<feature type="domain" description="Tyrosine-protein phosphatase" evidence="6">
    <location>
        <begin position="174"/>
        <end position="433"/>
    </location>
</feature>
<keyword evidence="10" id="KW-1185">Reference proteome</keyword>
<dbReference type="InterPro" id="IPR029021">
    <property type="entry name" value="Prot-tyrosine_phosphatase-like"/>
</dbReference>
<evidence type="ECO:0000256" key="2">
    <source>
        <dbReference type="ARBA" id="ARBA00022801"/>
    </source>
</evidence>
<dbReference type="AlphaFoldDB" id="A0A814K1R9"/>
<accession>A0A814K1R9</accession>
<feature type="compositionally biased region" description="Low complexity" evidence="5">
    <location>
        <begin position="81"/>
        <end position="90"/>
    </location>
</feature>
<evidence type="ECO:0000259" key="7">
    <source>
        <dbReference type="PROSITE" id="PS50056"/>
    </source>
</evidence>
<reference evidence="9" key="1">
    <citation type="submission" date="2021-02" db="EMBL/GenBank/DDBJ databases">
        <authorList>
            <person name="Nowell W R."/>
        </authorList>
    </citation>
    <scope>NUCLEOTIDE SEQUENCE</scope>
</reference>
<dbReference type="Proteomes" id="UP000663832">
    <property type="component" value="Unassembled WGS sequence"/>
</dbReference>
<dbReference type="Pfam" id="PF00102">
    <property type="entry name" value="Y_phosphatase"/>
    <property type="match status" value="1"/>
</dbReference>
<dbReference type="OrthoDB" id="10051650at2759"/>
<evidence type="ECO:0000313" key="8">
    <source>
        <dbReference type="EMBL" id="CAF0905393.1"/>
    </source>
</evidence>
<protein>
    <recommendedName>
        <fullName evidence="1">protein-tyrosine-phosphatase</fullName>
        <ecNumber evidence="1">3.1.3.48</ecNumber>
    </recommendedName>
</protein>
<evidence type="ECO:0000256" key="4">
    <source>
        <dbReference type="ARBA" id="ARBA00051722"/>
    </source>
</evidence>
<dbReference type="SMART" id="SM00194">
    <property type="entry name" value="PTPc"/>
    <property type="match status" value="1"/>
</dbReference>
<dbReference type="SUPFAM" id="SSF52799">
    <property type="entry name" value="(Phosphotyrosine protein) phosphatases II"/>
    <property type="match status" value="1"/>
</dbReference>
<dbReference type="InterPro" id="IPR003595">
    <property type="entry name" value="Tyr_Pase_cat"/>
</dbReference>
<dbReference type="Gene3D" id="3.90.190.10">
    <property type="entry name" value="Protein tyrosine phosphatase superfamily"/>
    <property type="match status" value="1"/>
</dbReference>
<dbReference type="PROSITE" id="PS50056">
    <property type="entry name" value="TYR_PHOSPHATASE_2"/>
    <property type="match status" value="1"/>
</dbReference>
<dbReference type="Proteomes" id="UP000663877">
    <property type="component" value="Unassembled WGS sequence"/>
</dbReference>
<comment type="catalytic activity">
    <reaction evidence="4">
        <text>O-phospho-L-tyrosyl-[protein] + H2O = L-tyrosyl-[protein] + phosphate</text>
        <dbReference type="Rhea" id="RHEA:10684"/>
        <dbReference type="Rhea" id="RHEA-COMP:10136"/>
        <dbReference type="Rhea" id="RHEA-COMP:20101"/>
        <dbReference type="ChEBI" id="CHEBI:15377"/>
        <dbReference type="ChEBI" id="CHEBI:43474"/>
        <dbReference type="ChEBI" id="CHEBI:46858"/>
        <dbReference type="ChEBI" id="CHEBI:61978"/>
        <dbReference type="EC" id="3.1.3.48"/>
    </reaction>
</comment>
<dbReference type="PANTHER" id="PTHR19134">
    <property type="entry name" value="RECEPTOR-TYPE TYROSINE-PROTEIN PHOSPHATASE"/>
    <property type="match status" value="1"/>
</dbReference>
<dbReference type="PRINTS" id="PR00700">
    <property type="entry name" value="PRTYPHPHTASE"/>
</dbReference>
<evidence type="ECO:0000256" key="1">
    <source>
        <dbReference type="ARBA" id="ARBA00013064"/>
    </source>
</evidence>
<dbReference type="InterPro" id="IPR000387">
    <property type="entry name" value="Tyr_Pase_dom"/>
</dbReference>
<dbReference type="EC" id="3.1.3.48" evidence="1"/>
<keyword evidence="2" id="KW-0378">Hydrolase</keyword>
<dbReference type="InterPro" id="IPR050348">
    <property type="entry name" value="Protein-Tyr_Phosphatase"/>
</dbReference>
<evidence type="ECO:0000256" key="3">
    <source>
        <dbReference type="ARBA" id="ARBA00022912"/>
    </source>
</evidence>
<keyword evidence="3" id="KW-0904">Protein phosphatase</keyword>
<feature type="domain" description="Tyrosine specific protein phosphatases" evidence="7">
    <location>
        <begin position="351"/>
        <end position="424"/>
    </location>
</feature>
<evidence type="ECO:0000313" key="10">
    <source>
        <dbReference type="Proteomes" id="UP000663832"/>
    </source>
</evidence>
<dbReference type="EMBL" id="CAJNOM010000100">
    <property type="protein sequence ID" value="CAF1046369.1"/>
    <property type="molecule type" value="Genomic_DNA"/>
</dbReference>
<dbReference type="PANTHER" id="PTHR19134:SF534">
    <property type="entry name" value="LD27988P"/>
    <property type="match status" value="1"/>
</dbReference>
<evidence type="ECO:0000313" key="9">
    <source>
        <dbReference type="EMBL" id="CAF1046369.1"/>
    </source>
</evidence>
<dbReference type="PROSITE" id="PS00383">
    <property type="entry name" value="TYR_PHOSPHATASE_1"/>
    <property type="match status" value="1"/>
</dbReference>
<dbReference type="FunFam" id="3.90.190.10:FF:000102">
    <property type="entry name" value="Receptor-type tyrosine-protein phosphatase"/>
    <property type="match status" value="1"/>
</dbReference>
<evidence type="ECO:0000256" key="5">
    <source>
        <dbReference type="SAM" id="MobiDB-lite"/>
    </source>
</evidence>
<name>A0A814K1R9_9BILA</name>
<gene>
    <name evidence="8" type="ORF">BJG266_LOCUS10704</name>
    <name evidence="9" type="ORF">QVE165_LOCUS17360</name>
</gene>
<dbReference type="GO" id="GO:0004725">
    <property type="term" value="F:protein tyrosine phosphatase activity"/>
    <property type="evidence" value="ECO:0007669"/>
    <property type="project" value="UniProtKB-EC"/>
</dbReference>
<dbReference type="InterPro" id="IPR000242">
    <property type="entry name" value="PTP_cat"/>
</dbReference>
<dbReference type="PROSITE" id="PS50055">
    <property type="entry name" value="TYR_PHOSPHATASE_PTP"/>
    <property type="match status" value="1"/>
</dbReference>
<feature type="region of interest" description="Disordered" evidence="5">
    <location>
        <begin position="533"/>
        <end position="567"/>
    </location>
</feature>
<sequence>MNNYPSQTLSPIYPYSVVHQYPPQPYYYSYNEYSSSPLLSPTSYISQPHDRYSSVVKYYDDADAYISEYYHHNNHSHHSNQRQYSNNQRLNRARTGSSQSQATTLINDNSFRSITGHQERSEYETKNTMNENDNREHVITKRDNKKTTTTTTTTNSLYKSLTPTEFLNKTQSEIRQEFRKMPNPPAKDTHAAREERNLDKSRYRDVIPGEATRVKLQPDGDDKHDFINANYVSGHNNQEKAYIFTQGPLPTTVKDFWRMIWQENIVIIVMTTNIRETGTMKCFPYWPMDSKEVLNAGLYQIQNEKSEKFDSFVVTTLSLRKKNNSENRTIYHAHYLKWPDHGIPSNTKDALLFLDKVEYYRQLTMTKAPILLHCSAGIGRTGTFCAIDIGIKRYLEKKIIDIPSTVHKMRTERAGSVQTEDQYLFAYLAMMDYIKQQQALQERINESNKSSETNFIDTFDEPIIQDTEFDDHITKSSRSKLYAKKAHDLEQINQFLAGSSGKMANLQEPTSQRGKTLSDSSVSAVQYLTPSTTTFYTEPSRQRSSTEHISTMPTMLPGNPNNKKARK</sequence>
<proteinExistence type="predicted"/>
<dbReference type="CDD" id="cd00047">
    <property type="entry name" value="PTPc"/>
    <property type="match status" value="1"/>
</dbReference>
<dbReference type="EMBL" id="CAJNOI010000038">
    <property type="protein sequence ID" value="CAF0905393.1"/>
    <property type="molecule type" value="Genomic_DNA"/>
</dbReference>
<organism evidence="9 10">
    <name type="scientific">Adineta steineri</name>
    <dbReference type="NCBI Taxonomy" id="433720"/>
    <lineage>
        <taxon>Eukaryota</taxon>
        <taxon>Metazoa</taxon>
        <taxon>Spiralia</taxon>
        <taxon>Gnathifera</taxon>
        <taxon>Rotifera</taxon>
        <taxon>Eurotatoria</taxon>
        <taxon>Bdelloidea</taxon>
        <taxon>Adinetida</taxon>
        <taxon>Adinetidae</taxon>
        <taxon>Adineta</taxon>
    </lineage>
</organism>
<dbReference type="SMART" id="SM00404">
    <property type="entry name" value="PTPc_motif"/>
    <property type="match status" value="1"/>
</dbReference>
<comment type="caution">
    <text evidence="9">The sequence shown here is derived from an EMBL/GenBank/DDBJ whole genome shotgun (WGS) entry which is preliminary data.</text>
</comment>
<dbReference type="InterPro" id="IPR016130">
    <property type="entry name" value="Tyr_Pase_AS"/>
</dbReference>
<evidence type="ECO:0000259" key="6">
    <source>
        <dbReference type="PROSITE" id="PS50055"/>
    </source>
</evidence>
<feature type="region of interest" description="Disordered" evidence="5">
    <location>
        <begin position="74"/>
        <end position="101"/>
    </location>
</feature>